<feature type="compositionally biased region" description="Basic and acidic residues" evidence="8">
    <location>
        <begin position="338"/>
        <end position="373"/>
    </location>
</feature>
<feature type="compositionally biased region" description="Basic and acidic residues" evidence="8">
    <location>
        <begin position="267"/>
        <end position="293"/>
    </location>
</feature>
<feature type="compositionally biased region" description="Basic and acidic residues" evidence="8">
    <location>
        <begin position="385"/>
        <end position="408"/>
    </location>
</feature>
<keyword evidence="12" id="KW-1185">Reference proteome</keyword>
<evidence type="ECO:0000259" key="9">
    <source>
        <dbReference type="Pfam" id="PF07227"/>
    </source>
</evidence>
<comment type="caution">
    <text evidence="11">The sequence shown here is derived from an EMBL/GenBank/DDBJ whole genome shotgun (WGS) entry which is preliminary data.</text>
</comment>
<keyword evidence="3" id="KW-0863">Zinc-finger</keyword>
<organism evidence="11 12">
    <name type="scientific">Hibiscus sabdariffa</name>
    <name type="common">roselle</name>
    <dbReference type="NCBI Taxonomy" id="183260"/>
    <lineage>
        <taxon>Eukaryota</taxon>
        <taxon>Viridiplantae</taxon>
        <taxon>Streptophyta</taxon>
        <taxon>Embryophyta</taxon>
        <taxon>Tracheophyta</taxon>
        <taxon>Spermatophyta</taxon>
        <taxon>Magnoliopsida</taxon>
        <taxon>eudicotyledons</taxon>
        <taxon>Gunneridae</taxon>
        <taxon>Pentapetalae</taxon>
        <taxon>rosids</taxon>
        <taxon>malvids</taxon>
        <taxon>Malvales</taxon>
        <taxon>Malvaceae</taxon>
        <taxon>Malvoideae</taxon>
        <taxon>Hibiscus</taxon>
    </lineage>
</organism>
<dbReference type="InterPro" id="IPR047578">
    <property type="entry name" value="OBE1-like_PHD"/>
</dbReference>
<dbReference type="EMBL" id="JBBPBN010000006">
    <property type="protein sequence ID" value="KAK9036044.1"/>
    <property type="molecule type" value="Genomic_DNA"/>
</dbReference>
<dbReference type="CDD" id="cd15612">
    <property type="entry name" value="PHD_OBE1_like"/>
    <property type="match status" value="1"/>
</dbReference>
<feature type="compositionally biased region" description="Basic residues" evidence="8">
    <location>
        <begin position="192"/>
        <end position="204"/>
    </location>
</feature>
<dbReference type="Pfam" id="PF07227">
    <property type="entry name" value="PHD_Oberon"/>
    <property type="match status" value="1"/>
</dbReference>
<evidence type="ECO:0008006" key="13">
    <source>
        <dbReference type="Google" id="ProtNLM"/>
    </source>
</evidence>
<dbReference type="InterPro" id="IPR032535">
    <property type="entry name" value="Oberon_CC"/>
</dbReference>
<protein>
    <recommendedName>
        <fullName evidence="13">Protein OBERON 4</fullName>
    </recommendedName>
</protein>
<feature type="compositionally biased region" description="Low complexity" evidence="8">
    <location>
        <begin position="23"/>
        <end position="43"/>
    </location>
</feature>
<feature type="compositionally biased region" description="Acidic residues" evidence="8">
    <location>
        <begin position="236"/>
        <end position="247"/>
    </location>
</feature>
<evidence type="ECO:0000313" key="12">
    <source>
        <dbReference type="Proteomes" id="UP001396334"/>
    </source>
</evidence>
<feature type="compositionally biased region" description="Basic and acidic residues" evidence="8">
    <location>
        <begin position="432"/>
        <end position="462"/>
    </location>
</feature>
<feature type="region of interest" description="Disordered" evidence="8">
    <location>
        <begin position="1"/>
        <end position="85"/>
    </location>
</feature>
<gene>
    <name evidence="11" type="ORF">V6N11_078065</name>
</gene>
<accession>A0ABR2TF56</accession>
<dbReference type="Pfam" id="PF16312">
    <property type="entry name" value="Oberon_cc"/>
    <property type="match status" value="1"/>
</dbReference>
<feature type="compositionally biased region" description="Basic and acidic residues" evidence="8">
    <location>
        <begin position="1"/>
        <end position="22"/>
    </location>
</feature>
<evidence type="ECO:0000256" key="5">
    <source>
        <dbReference type="ARBA" id="ARBA00023054"/>
    </source>
</evidence>
<dbReference type="InterPro" id="IPR004082">
    <property type="entry name" value="OBERON"/>
</dbReference>
<keyword evidence="4" id="KW-0862">Zinc</keyword>
<comment type="subcellular location">
    <subcellularLocation>
        <location evidence="1">Nucleus</location>
    </subcellularLocation>
</comment>
<feature type="domain" description="Oberon coiled-coil region" evidence="10">
    <location>
        <begin position="1114"/>
        <end position="1241"/>
    </location>
</feature>
<dbReference type="Proteomes" id="UP001396334">
    <property type="component" value="Unassembled WGS sequence"/>
</dbReference>
<evidence type="ECO:0000313" key="11">
    <source>
        <dbReference type="EMBL" id="KAK9036044.1"/>
    </source>
</evidence>
<dbReference type="InterPro" id="IPR032881">
    <property type="entry name" value="Oberon-like_PHD"/>
</dbReference>
<feature type="compositionally biased region" description="Polar residues" evidence="8">
    <location>
        <begin position="745"/>
        <end position="760"/>
    </location>
</feature>
<dbReference type="PANTHER" id="PTHR21736">
    <property type="entry name" value="VERNALIZATION-INSENSITIVE PROTEIN 3"/>
    <property type="match status" value="1"/>
</dbReference>
<feature type="domain" description="Oberon-like PHD finger" evidence="9">
    <location>
        <begin position="904"/>
        <end position="1021"/>
    </location>
</feature>
<feature type="region of interest" description="Disordered" evidence="8">
    <location>
        <begin position="98"/>
        <end position="462"/>
    </location>
</feature>
<feature type="region of interest" description="Disordered" evidence="8">
    <location>
        <begin position="741"/>
        <end position="781"/>
    </location>
</feature>
<sequence length="1253" mass="140605">MKRLRSSGDLDSYEKNASKEWSQDQNPSSRSSSNYKPSSASDSNARTKSNLVSSSSSFSSRYDRDQSVVDEDSGRERMVRKRGEHDFESFDRRKLEFNRYRESGGSSGSLRRSESFRGPRRDFPKGFRSERDRTRRESGCSWQRFGINENRGSSSKVQLREVRDVKSPSWSRDSLVAGRVVGESREREEMRRRRSSKSKSRSPTRSRDSGSEHSKSVDGGGGEVKKDEKTLVESDSSSEMEEGEFDPEPQAQSRPQHELATGTQAKPKHELATEPEAKPKHELSTEHPAKPQDELATVSQAKPQQELATEPQSKPKNELATEPWAEPKNELATVPQAEPKHELATESLHELATESRDRSDGKEGFHRKTEYDGCKMNSNGEVAEDVNKERNKEGEGKLDDELQDRGKNLNDGTSGSGGKMNDVVGDEIEMPEGVKVHGKCEGDSTKDAVEQKSSCLEERRKGDKGIDLERQVEECEAANFTKGVVEENGKHKININVIEIGLSCNVMDKGKGVAVESTNITDSAENMVWTDSVSNNEDLDMEVPRTKGFDLFSCSPARRVEKEEQSGASKQKEEKLALESLDLSLSLPNVLLPIGVQPTDSAPGSPSHGRSVQSLTNTFCTNSDGFTASKSFSGSLSFYHNPSCSLTQNSMDNNEQSVHSRPIVQGVDKLSQGSWKSQNESRQKDVPMFQRILRNGNESFSQSSASQGITNNQVIQAQNIHSFEGSSKVPNGLERQLSFHKQNDVRSTSQSVRSHQNGSFYSYDKKQATSEKHGGNLYRSSSQKEKEQLLIGGTDFVETILSRMVFEPLHVMARKCHEMAGQSIACLKESIREIMLNSDKHGELHAFQEALRSRSDIKLEMLLKCHRAQLEILVALKTGLPEYLQVDNSVSSSDLAEVFLNLRCSNVTCRSSLPVDECDCKVCSKKNGFCSACMCLVCSRFDMASNTCSWVGCDVCLHWCHADCGLRESYIRNGHCAAEMQFHCVACDHPSEMFGFVKEVFQNFAKDWTLETFSKELEYVKRIFCDSKDVRGKQLHELADQMLVRLANKSDLHEIYTQIMNFLTDSNSFNPGNAIVSSGKALGKGINGIAGRSQDAMRLKSVCSDKPPQLESSSSMLPSFHVDLTDRPNKCSSESELQRSAQKQLFLPELESFIRIKQEEAKMYQTRADDARREAEGLKRIAIAKDEKIEEEYKSRVVKLRMAEAEETHKQKIEECQALERVYREYYSMKTRMEADIKDLLLKMEATRRNLGM</sequence>
<dbReference type="PANTHER" id="PTHR21736:SF20">
    <property type="entry name" value="PROTEIN OBERON 4"/>
    <property type="match status" value="1"/>
</dbReference>
<name>A0ABR2TF56_9ROSI</name>
<feature type="compositionally biased region" description="Polar residues" evidence="8">
    <location>
        <begin position="297"/>
        <end position="312"/>
    </location>
</feature>
<feature type="compositionally biased region" description="Basic and acidic residues" evidence="8">
    <location>
        <begin position="313"/>
        <end position="329"/>
    </location>
</feature>
<reference evidence="11 12" key="1">
    <citation type="journal article" date="2024" name="G3 (Bethesda)">
        <title>Genome assembly of Hibiscus sabdariffa L. provides insights into metabolisms of medicinal natural products.</title>
        <authorList>
            <person name="Kim T."/>
        </authorList>
    </citation>
    <scope>NUCLEOTIDE SEQUENCE [LARGE SCALE GENOMIC DNA]</scope>
    <source>
        <strain evidence="11">TK-2024</strain>
        <tissue evidence="11">Old leaves</tissue>
    </source>
</reference>
<feature type="compositionally biased region" description="Basic and acidic residues" evidence="8">
    <location>
        <begin position="61"/>
        <end position="85"/>
    </location>
</feature>
<feature type="compositionally biased region" description="Basic and acidic residues" evidence="8">
    <location>
        <begin position="763"/>
        <end position="774"/>
    </location>
</feature>
<proteinExistence type="predicted"/>
<evidence type="ECO:0000256" key="4">
    <source>
        <dbReference type="ARBA" id="ARBA00022833"/>
    </source>
</evidence>
<evidence type="ECO:0000256" key="2">
    <source>
        <dbReference type="ARBA" id="ARBA00022723"/>
    </source>
</evidence>
<feature type="compositionally biased region" description="Basic and acidic residues" evidence="8">
    <location>
        <begin position="111"/>
        <end position="138"/>
    </location>
</feature>
<feature type="compositionally biased region" description="Basic and acidic residues" evidence="8">
    <location>
        <begin position="223"/>
        <end position="232"/>
    </location>
</feature>
<evidence type="ECO:0000256" key="8">
    <source>
        <dbReference type="SAM" id="MobiDB-lite"/>
    </source>
</evidence>
<evidence type="ECO:0000256" key="6">
    <source>
        <dbReference type="ARBA" id="ARBA00023242"/>
    </source>
</evidence>
<keyword evidence="5 7" id="KW-0175">Coiled coil</keyword>
<keyword evidence="6" id="KW-0539">Nucleus</keyword>
<evidence type="ECO:0000259" key="10">
    <source>
        <dbReference type="Pfam" id="PF16312"/>
    </source>
</evidence>
<feature type="compositionally biased region" description="Basic and acidic residues" evidence="8">
    <location>
        <begin position="182"/>
        <end position="191"/>
    </location>
</feature>
<keyword evidence="2" id="KW-0479">Metal-binding</keyword>
<feature type="compositionally biased region" description="Basic and acidic residues" evidence="8">
    <location>
        <begin position="205"/>
        <end position="216"/>
    </location>
</feature>
<evidence type="ECO:0000256" key="1">
    <source>
        <dbReference type="ARBA" id="ARBA00004123"/>
    </source>
</evidence>
<dbReference type="PRINTS" id="PR01544">
    <property type="entry name" value="ARATH130DUF"/>
</dbReference>
<feature type="coiled-coil region" evidence="7">
    <location>
        <begin position="1154"/>
        <end position="1250"/>
    </location>
</feature>
<evidence type="ECO:0000256" key="7">
    <source>
        <dbReference type="SAM" id="Coils"/>
    </source>
</evidence>
<evidence type="ECO:0000256" key="3">
    <source>
        <dbReference type="ARBA" id="ARBA00022771"/>
    </source>
</evidence>